<dbReference type="PANTHER" id="PTHR15893:SF0">
    <property type="entry name" value="LARGE RIBOSOMAL SUBUNIT PROTEIN BL27M"/>
    <property type="match status" value="1"/>
</dbReference>
<dbReference type="Pfam" id="PF01016">
    <property type="entry name" value="Ribosomal_L27"/>
    <property type="match status" value="1"/>
</dbReference>
<evidence type="ECO:0000256" key="4">
    <source>
        <dbReference type="ARBA" id="ARBA00035267"/>
    </source>
</evidence>
<dbReference type="FunFam" id="2.40.50.100:FF:000020">
    <property type="entry name" value="50S ribosomal protein L27"/>
    <property type="match status" value="1"/>
</dbReference>
<dbReference type="EMBL" id="LK052938">
    <property type="protein sequence ID" value="CDR38140.1"/>
    <property type="molecule type" value="Genomic_DNA"/>
</dbReference>
<proteinExistence type="inferred from homology"/>
<evidence type="ECO:0000313" key="6">
    <source>
        <dbReference type="EMBL" id="CDR38140.1"/>
    </source>
</evidence>
<dbReference type="OrthoDB" id="1867012at2759"/>
<keyword evidence="3" id="KW-0687">Ribonucleoprotein</keyword>
<evidence type="ECO:0000256" key="1">
    <source>
        <dbReference type="ARBA" id="ARBA00010797"/>
    </source>
</evidence>
<gene>
    <name evidence="6" type="ORF">RHTO0S_03e04434g</name>
</gene>
<name>A0A061AKN9_RHOTO</name>
<protein>
    <recommendedName>
        <fullName evidence="4">Large ribosomal subunit protein bL27m</fullName>
    </recommendedName>
</protein>
<dbReference type="Gene3D" id="2.40.50.100">
    <property type="match status" value="1"/>
</dbReference>
<sequence>MLRALLRRPTAPALPSVSALTSSLFDAQLPGLMQVRTATKRGGGSSKNGRDSSGKRLGVKRFGGQAVIPGNILVRQRGTQFWPGQHVGCGKDHTLFALVPGYVTFYRDVVRGKERRLVGVVQNKDEKLPRDVAAEGRSRYFGGFNVNPKAMEDLDMFGDLAKQLGEGELVSEEELRKMFGGAAAVAPSAQAGAELRA</sequence>
<dbReference type="GO" id="GO:0006412">
    <property type="term" value="P:translation"/>
    <property type="evidence" value="ECO:0007669"/>
    <property type="project" value="InterPro"/>
</dbReference>
<dbReference type="InterPro" id="IPR001684">
    <property type="entry name" value="Ribosomal_bL27"/>
</dbReference>
<evidence type="ECO:0000256" key="5">
    <source>
        <dbReference type="SAM" id="MobiDB-lite"/>
    </source>
</evidence>
<dbReference type="GO" id="GO:0005762">
    <property type="term" value="C:mitochondrial large ribosomal subunit"/>
    <property type="evidence" value="ECO:0007669"/>
    <property type="project" value="TreeGrafter"/>
</dbReference>
<accession>A0A061AKN9</accession>
<organism evidence="6">
    <name type="scientific">Rhodotorula toruloides</name>
    <name type="common">Yeast</name>
    <name type="synonym">Rhodosporidium toruloides</name>
    <dbReference type="NCBI Taxonomy" id="5286"/>
    <lineage>
        <taxon>Eukaryota</taxon>
        <taxon>Fungi</taxon>
        <taxon>Dikarya</taxon>
        <taxon>Basidiomycota</taxon>
        <taxon>Pucciniomycotina</taxon>
        <taxon>Microbotryomycetes</taxon>
        <taxon>Sporidiobolales</taxon>
        <taxon>Sporidiobolaceae</taxon>
        <taxon>Rhodotorula</taxon>
    </lineage>
</organism>
<dbReference type="PROSITE" id="PS00831">
    <property type="entry name" value="RIBOSOMAL_L27"/>
    <property type="match status" value="1"/>
</dbReference>
<keyword evidence="2" id="KW-0689">Ribosomal protein</keyword>
<dbReference type="AlphaFoldDB" id="A0A061AKN9"/>
<feature type="region of interest" description="Disordered" evidence="5">
    <location>
        <begin position="37"/>
        <end position="56"/>
    </location>
</feature>
<dbReference type="InterPro" id="IPR018261">
    <property type="entry name" value="Ribosomal_bL27_CS"/>
</dbReference>
<dbReference type="PANTHER" id="PTHR15893">
    <property type="entry name" value="RIBOSOMAL PROTEIN L27"/>
    <property type="match status" value="1"/>
</dbReference>
<dbReference type="GO" id="GO:0003735">
    <property type="term" value="F:structural constituent of ribosome"/>
    <property type="evidence" value="ECO:0007669"/>
    <property type="project" value="InterPro"/>
</dbReference>
<comment type="similarity">
    <text evidence="1">Belongs to the bacterial ribosomal protein bL27 family.</text>
</comment>
<evidence type="ECO:0000256" key="3">
    <source>
        <dbReference type="ARBA" id="ARBA00023274"/>
    </source>
</evidence>
<dbReference type="NCBIfam" id="TIGR00062">
    <property type="entry name" value="L27"/>
    <property type="match status" value="1"/>
</dbReference>
<dbReference type="HAMAP" id="MF_00539">
    <property type="entry name" value="Ribosomal_bL27"/>
    <property type="match status" value="1"/>
</dbReference>
<evidence type="ECO:0000256" key="2">
    <source>
        <dbReference type="ARBA" id="ARBA00022980"/>
    </source>
</evidence>
<reference evidence="6" key="1">
    <citation type="journal article" date="2014" name="Genome Announc.">
        <title>Draft genome sequence of Rhodosporidium toruloides CECT1137, an oleaginous yeast of biotechnological interest.</title>
        <authorList>
            <person name="Morin N."/>
            <person name="Calcas X."/>
            <person name="Devillers H."/>
            <person name="Durrens P."/>
            <person name="Sherman D.J."/>
            <person name="Nicaud J.-M."/>
            <person name="Neuveglise C."/>
        </authorList>
    </citation>
    <scope>NUCLEOTIDE SEQUENCE</scope>
    <source>
        <strain evidence="6">CECT1137</strain>
    </source>
</reference>
<dbReference type="SUPFAM" id="SSF110324">
    <property type="entry name" value="Ribosomal L27 protein-like"/>
    <property type="match status" value="1"/>
</dbReference>
<dbReference type="PRINTS" id="PR00063">
    <property type="entry name" value="RIBOSOMALL27"/>
</dbReference>